<evidence type="ECO:0000313" key="2">
    <source>
        <dbReference type="EMBL" id="CAG2210266.1"/>
    </source>
</evidence>
<dbReference type="SUPFAM" id="SSF53098">
    <property type="entry name" value="Ribonuclease H-like"/>
    <property type="match status" value="1"/>
</dbReference>
<comment type="caution">
    <text evidence="2">The sequence shown here is derived from an EMBL/GenBank/DDBJ whole genome shotgun (WGS) entry which is preliminary data.</text>
</comment>
<dbReference type="EMBL" id="CAJPWZ010001228">
    <property type="protein sequence ID" value="CAG2210266.1"/>
    <property type="molecule type" value="Genomic_DNA"/>
</dbReference>
<feature type="domain" description="Integrase catalytic" evidence="1">
    <location>
        <begin position="1"/>
        <end position="108"/>
    </location>
</feature>
<keyword evidence="3" id="KW-1185">Reference proteome</keyword>
<dbReference type="Proteomes" id="UP000683360">
    <property type="component" value="Unassembled WGS sequence"/>
</dbReference>
<evidence type="ECO:0000259" key="1">
    <source>
        <dbReference type="PROSITE" id="PS50994"/>
    </source>
</evidence>
<dbReference type="InterPro" id="IPR001584">
    <property type="entry name" value="Integrase_cat-core"/>
</dbReference>
<dbReference type="InterPro" id="IPR012337">
    <property type="entry name" value="RNaseH-like_sf"/>
</dbReference>
<dbReference type="OrthoDB" id="6282662at2759"/>
<reference evidence="2" key="1">
    <citation type="submission" date="2021-03" db="EMBL/GenBank/DDBJ databases">
        <authorList>
            <person name="Bekaert M."/>
        </authorList>
    </citation>
    <scope>NUCLEOTIDE SEQUENCE</scope>
</reference>
<dbReference type="AlphaFoldDB" id="A0A8S3RVX2"/>
<evidence type="ECO:0000313" key="3">
    <source>
        <dbReference type="Proteomes" id="UP000683360"/>
    </source>
</evidence>
<sequence length="434" mass="50626">MRDTWESIFREGRKPTKFRSDKGVEYKNREVAKLLQERSIDKFFTENELKASYAERGIKTIKSRLSRYMTRHQSHRWIDVLASVTQSYNATVHRSIKMAPKNVTQKDEIRLWKMQSRTQRKKKVSKTTPRCAFRLVKTVRISKLRYVFDREYDERWTMEYFIVADRGKRQGLPYFVLKDTMGFVIQGTFQSGELSKVTITDDTVYRIEKVLRKRRGKVEPWSELSIFTPPPRNIAIQRREFIEFEYRAISQLSNCADLEFLIPPQFAGYLDLKRSTLNVKVRLHDAYDIPILKDENVGLVNLCLHSLFFQVDCYLQQTAVGQAGTNYPYKAYIDTLLSTSANDKVELESQLFIKMPLVPMILTFVGVGIPGSISEVNTQKEGRILELEGPIHSDIFQQNRLIINGVSLSLRLHQSKNAFRLMSDKSDESTHYEC</sequence>
<name>A0A8S3RVX2_MYTED</name>
<accession>A0A8S3RVX2</accession>
<dbReference type="PANTHER" id="PTHR46585:SF1">
    <property type="entry name" value="CHROMO DOMAIN-CONTAINING PROTEIN"/>
    <property type="match status" value="1"/>
</dbReference>
<organism evidence="2 3">
    <name type="scientific">Mytilus edulis</name>
    <name type="common">Blue mussel</name>
    <dbReference type="NCBI Taxonomy" id="6550"/>
    <lineage>
        <taxon>Eukaryota</taxon>
        <taxon>Metazoa</taxon>
        <taxon>Spiralia</taxon>
        <taxon>Lophotrochozoa</taxon>
        <taxon>Mollusca</taxon>
        <taxon>Bivalvia</taxon>
        <taxon>Autobranchia</taxon>
        <taxon>Pteriomorphia</taxon>
        <taxon>Mytilida</taxon>
        <taxon>Mytiloidea</taxon>
        <taxon>Mytilidae</taxon>
        <taxon>Mytilinae</taxon>
        <taxon>Mytilus</taxon>
    </lineage>
</organism>
<dbReference type="PROSITE" id="PS50994">
    <property type="entry name" value="INTEGRASE"/>
    <property type="match status" value="1"/>
</dbReference>
<dbReference type="PANTHER" id="PTHR46585">
    <property type="entry name" value="INTEGRASE CORE DOMAIN CONTAINING PROTEIN"/>
    <property type="match status" value="1"/>
</dbReference>
<dbReference type="GO" id="GO:0003676">
    <property type="term" value="F:nucleic acid binding"/>
    <property type="evidence" value="ECO:0007669"/>
    <property type="project" value="InterPro"/>
</dbReference>
<dbReference type="InterPro" id="IPR036397">
    <property type="entry name" value="RNaseH_sf"/>
</dbReference>
<protein>
    <recommendedName>
        <fullName evidence="1">Integrase catalytic domain-containing protein</fullName>
    </recommendedName>
</protein>
<gene>
    <name evidence="2" type="ORF">MEDL_24336</name>
</gene>
<dbReference type="GO" id="GO:0015074">
    <property type="term" value="P:DNA integration"/>
    <property type="evidence" value="ECO:0007669"/>
    <property type="project" value="InterPro"/>
</dbReference>
<dbReference type="Gene3D" id="3.30.420.10">
    <property type="entry name" value="Ribonuclease H-like superfamily/Ribonuclease H"/>
    <property type="match status" value="1"/>
</dbReference>
<proteinExistence type="predicted"/>